<dbReference type="RefSeq" id="WP_341423815.1">
    <property type="nucleotide sequence ID" value="NZ_JBBUTG010000001.1"/>
</dbReference>
<dbReference type="InterPro" id="IPR009057">
    <property type="entry name" value="Homeodomain-like_sf"/>
</dbReference>
<evidence type="ECO:0000256" key="4">
    <source>
        <dbReference type="PROSITE-ProRule" id="PRU00335"/>
    </source>
</evidence>
<dbReference type="Proteomes" id="UP001371218">
    <property type="component" value="Unassembled WGS sequence"/>
</dbReference>
<organism evidence="6 7">
    <name type="scientific">Ideonella lacteola</name>
    <dbReference type="NCBI Taxonomy" id="2984193"/>
    <lineage>
        <taxon>Bacteria</taxon>
        <taxon>Pseudomonadati</taxon>
        <taxon>Pseudomonadota</taxon>
        <taxon>Betaproteobacteria</taxon>
        <taxon>Burkholderiales</taxon>
        <taxon>Sphaerotilaceae</taxon>
        <taxon>Ideonella</taxon>
    </lineage>
</organism>
<proteinExistence type="predicted"/>
<feature type="DNA-binding region" description="H-T-H motif" evidence="4">
    <location>
        <begin position="44"/>
        <end position="63"/>
    </location>
</feature>
<comment type="caution">
    <text evidence="6">The sequence shown here is derived from an EMBL/GenBank/DDBJ whole genome shotgun (WGS) entry which is preliminary data.</text>
</comment>
<keyword evidence="7" id="KW-1185">Reference proteome</keyword>
<gene>
    <name evidence="6" type="ORF">AACH06_01480</name>
</gene>
<keyword evidence="1" id="KW-0805">Transcription regulation</keyword>
<feature type="domain" description="HTH tetR-type" evidence="5">
    <location>
        <begin position="21"/>
        <end position="81"/>
    </location>
</feature>
<dbReference type="InterPro" id="IPR001647">
    <property type="entry name" value="HTH_TetR"/>
</dbReference>
<evidence type="ECO:0000313" key="7">
    <source>
        <dbReference type="Proteomes" id="UP001371218"/>
    </source>
</evidence>
<dbReference type="SUPFAM" id="SSF46689">
    <property type="entry name" value="Homeodomain-like"/>
    <property type="match status" value="1"/>
</dbReference>
<dbReference type="InterPro" id="IPR041586">
    <property type="entry name" value="PsrA_TetR_C"/>
</dbReference>
<dbReference type="InterPro" id="IPR050109">
    <property type="entry name" value="HTH-type_TetR-like_transc_reg"/>
</dbReference>
<evidence type="ECO:0000256" key="1">
    <source>
        <dbReference type="ARBA" id="ARBA00023015"/>
    </source>
</evidence>
<dbReference type="Pfam" id="PF17939">
    <property type="entry name" value="TetR_C_30"/>
    <property type="match status" value="1"/>
</dbReference>
<dbReference type="Pfam" id="PF00440">
    <property type="entry name" value="TetR_N"/>
    <property type="match status" value="1"/>
</dbReference>
<name>A0ABU9BJ10_9BURK</name>
<accession>A0ABU9BJ10</accession>
<keyword evidence="3" id="KW-0804">Transcription</keyword>
<dbReference type="EMBL" id="JBBUTG010000001">
    <property type="protein sequence ID" value="MEK8029478.1"/>
    <property type="molecule type" value="Genomic_DNA"/>
</dbReference>
<dbReference type="SUPFAM" id="SSF48498">
    <property type="entry name" value="Tetracyclin repressor-like, C-terminal domain"/>
    <property type="match status" value="1"/>
</dbReference>
<dbReference type="PANTHER" id="PTHR30055:SF234">
    <property type="entry name" value="HTH-TYPE TRANSCRIPTIONAL REGULATOR BETI"/>
    <property type="match status" value="1"/>
</dbReference>
<sequence>MMAAARRGARAAKDTLAEAAPDRRQAILLAAEKLFGLRGYHAVSIRDIAGEAGVPLALVGYYFGAKHELYHAIFESWQGSIDERVAALKAAASDLKAPDALERVLCAWVVPLVELSRHPTGQYYALMAARDLMSPTPESERAQEEFFNPMAHAYIDTLQQIFPRATRGQVAWCYQFMLGAVLHYLTDVRVETLSRGENRATDDHGQQALLRFLAAGFRGALKSG</sequence>
<evidence type="ECO:0000256" key="2">
    <source>
        <dbReference type="ARBA" id="ARBA00023125"/>
    </source>
</evidence>
<evidence type="ECO:0000256" key="3">
    <source>
        <dbReference type="ARBA" id="ARBA00023163"/>
    </source>
</evidence>
<dbReference type="PROSITE" id="PS50977">
    <property type="entry name" value="HTH_TETR_2"/>
    <property type="match status" value="1"/>
</dbReference>
<reference evidence="6 7" key="1">
    <citation type="submission" date="2024-04" db="EMBL/GenBank/DDBJ databases">
        <title>Novel species of the genus Ideonella isolated from streams.</title>
        <authorList>
            <person name="Lu H."/>
        </authorList>
    </citation>
    <scope>NUCLEOTIDE SEQUENCE [LARGE SCALE GENOMIC DNA]</scope>
    <source>
        <strain evidence="6 7">DXS29W</strain>
    </source>
</reference>
<protein>
    <submittedName>
        <fullName evidence="6">TetR family transcriptional regulator</fullName>
    </submittedName>
</protein>
<keyword evidence="2 4" id="KW-0238">DNA-binding</keyword>
<dbReference type="PRINTS" id="PR00455">
    <property type="entry name" value="HTHTETR"/>
</dbReference>
<dbReference type="PANTHER" id="PTHR30055">
    <property type="entry name" value="HTH-TYPE TRANSCRIPTIONAL REGULATOR RUTR"/>
    <property type="match status" value="1"/>
</dbReference>
<evidence type="ECO:0000313" key="6">
    <source>
        <dbReference type="EMBL" id="MEK8029478.1"/>
    </source>
</evidence>
<evidence type="ECO:0000259" key="5">
    <source>
        <dbReference type="PROSITE" id="PS50977"/>
    </source>
</evidence>
<dbReference type="InterPro" id="IPR036271">
    <property type="entry name" value="Tet_transcr_reg_TetR-rel_C_sf"/>
</dbReference>
<dbReference type="Gene3D" id="1.10.357.10">
    <property type="entry name" value="Tetracycline Repressor, domain 2"/>
    <property type="match status" value="1"/>
</dbReference>